<dbReference type="SUPFAM" id="SSF48403">
    <property type="entry name" value="Ankyrin repeat"/>
    <property type="match status" value="1"/>
</dbReference>
<feature type="repeat" description="ANK" evidence="3">
    <location>
        <begin position="46"/>
        <end position="78"/>
    </location>
</feature>
<evidence type="ECO:0000313" key="4">
    <source>
        <dbReference type="Ensembl" id="ENSLCAP00010017643.1"/>
    </source>
</evidence>
<dbReference type="Gene3D" id="1.25.40.20">
    <property type="entry name" value="Ankyrin repeat-containing domain"/>
    <property type="match status" value="2"/>
</dbReference>
<feature type="repeat" description="ANK" evidence="3">
    <location>
        <begin position="24"/>
        <end position="46"/>
    </location>
</feature>
<name>A0A4W6CYQ0_LATCA</name>
<dbReference type="PANTHER" id="PTHR24171:SF10">
    <property type="entry name" value="ANKYRIN REPEAT DOMAIN-CONTAINING PROTEIN 29-LIKE"/>
    <property type="match status" value="1"/>
</dbReference>
<dbReference type="AlphaFoldDB" id="A0A4W6CYQ0"/>
<dbReference type="InterPro" id="IPR002110">
    <property type="entry name" value="Ankyrin_rpt"/>
</dbReference>
<keyword evidence="5" id="KW-1185">Reference proteome</keyword>
<dbReference type="PRINTS" id="PR01415">
    <property type="entry name" value="ANKYRIN"/>
</dbReference>
<keyword evidence="2 3" id="KW-0040">ANK repeat</keyword>
<evidence type="ECO:0000313" key="5">
    <source>
        <dbReference type="Proteomes" id="UP000314980"/>
    </source>
</evidence>
<evidence type="ECO:0000256" key="1">
    <source>
        <dbReference type="ARBA" id="ARBA00022737"/>
    </source>
</evidence>
<reference evidence="5" key="1">
    <citation type="submission" date="2015-09" db="EMBL/GenBank/DDBJ databases">
        <authorList>
            <person name="Sai Rama Sridatta P."/>
        </authorList>
    </citation>
    <scope>NUCLEOTIDE SEQUENCE [LARGE SCALE GENOMIC DNA]</scope>
</reference>
<dbReference type="PANTHER" id="PTHR24171">
    <property type="entry name" value="ANKYRIN REPEAT DOMAIN-CONTAINING PROTEIN 39-RELATED"/>
    <property type="match status" value="1"/>
</dbReference>
<dbReference type="Proteomes" id="UP000314980">
    <property type="component" value="Unassembled WGS sequence"/>
</dbReference>
<protein>
    <submittedName>
        <fullName evidence="4">Uncharacterized protein</fullName>
    </submittedName>
</protein>
<dbReference type="InterPro" id="IPR036770">
    <property type="entry name" value="Ankyrin_rpt-contain_sf"/>
</dbReference>
<reference evidence="4" key="2">
    <citation type="submission" date="2025-08" db="UniProtKB">
        <authorList>
            <consortium name="Ensembl"/>
        </authorList>
    </citation>
    <scope>IDENTIFICATION</scope>
</reference>
<accession>A0A4W6CYQ0</accession>
<dbReference type="InParanoid" id="A0A4W6CYQ0"/>
<evidence type="ECO:0000256" key="3">
    <source>
        <dbReference type="PROSITE-ProRule" id="PRU00023"/>
    </source>
</evidence>
<reference evidence="4" key="3">
    <citation type="submission" date="2025-09" db="UniProtKB">
        <authorList>
            <consortium name="Ensembl"/>
        </authorList>
    </citation>
    <scope>IDENTIFICATION</scope>
</reference>
<dbReference type="Ensembl" id="ENSLCAT00010018014.1">
    <property type="protein sequence ID" value="ENSLCAP00010017643.1"/>
    <property type="gene ID" value="ENSLCAG00010008379.1"/>
</dbReference>
<dbReference type="PROSITE" id="PS50297">
    <property type="entry name" value="ANK_REP_REGION"/>
    <property type="match status" value="2"/>
</dbReference>
<proteinExistence type="predicted"/>
<dbReference type="PROSITE" id="PS50088">
    <property type="entry name" value="ANK_REPEAT"/>
    <property type="match status" value="2"/>
</dbReference>
<sequence length="110" mass="11423">MEGKLDIVTSLLSHKAKGGAKDMDGSTPLHYAAAGGHAGVVSALLQSKTPLHAAAEKGHDSVAVLLLEAGAKINTTDHSKDTPLHCAARAKEIISICILRPLYWLVGPPP</sequence>
<dbReference type="SMART" id="SM00248">
    <property type="entry name" value="ANK"/>
    <property type="match status" value="2"/>
</dbReference>
<dbReference type="Pfam" id="PF12796">
    <property type="entry name" value="Ank_2"/>
    <property type="match status" value="1"/>
</dbReference>
<organism evidence="4 5">
    <name type="scientific">Lates calcarifer</name>
    <name type="common">Barramundi</name>
    <name type="synonym">Holocentrus calcarifer</name>
    <dbReference type="NCBI Taxonomy" id="8187"/>
    <lineage>
        <taxon>Eukaryota</taxon>
        <taxon>Metazoa</taxon>
        <taxon>Chordata</taxon>
        <taxon>Craniata</taxon>
        <taxon>Vertebrata</taxon>
        <taxon>Euteleostomi</taxon>
        <taxon>Actinopterygii</taxon>
        <taxon>Neopterygii</taxon>
        <taxon>Teleostei</taxon>
        <taxon>Neoteleostei</taxon>
        <taxon>Acanthomorphata</taxon>
        <taxon>Carangaria</taxon>
        <taxon>Carangaria incertae sedis</taxon>
        <taxon>Centropomidae</taxon>
        <taxon>Lates</taxon>
    </lineage>
</organism>
<keyword evidence="1" id="KW-0677">Repeat</keyword>
<dbReference type="STRING" id="8187.ENSLCAP00010017643"/>
<evidence type="ECO:0000256" key="2">
    <source>
        <dbReference type="ARBA" id="ARBA00023043"/>
    </source>
</evidence>